<proteinExistence type="predicted"/>
<dbReference type="SUPFAM" id="SSF53098">
    <property type="entry name" value="Ribonuclease H-like"/>
    <property type="match status" value="1"/>
</dbReference>
<dbReference type="PANTHER" id="PTHR47723:SF19">
    <property type="entry name" value="POLYNUCLEOTIDYL TRANSFERASE, RIBONUCLEASE H-LIKE SUPERFAMILY PROTEIN"/>
    <property type="match status" value="1"/>
</dbReference>
<keyword evidence="3" id="KW-1185">Reference proteome</keyword>
<gene>
    <name evidence="2" type="ORF">V6N12_011757</name>
</gene>
<dbReference type="InterPro" id="IPR053151">
    <property type="entry name" value="RNase_H-like"/>
</dbReference>
<name>A0ABR2BTE7_9ROSI</name>
<dbReference type="PROSITE" id="PS50879">
    <property type="entry name" value="RNASE_H_1"/>
    <property type="match status" value="1"/>
</dbReference>
<evidence type="ECO:0000259" key="1">
    <source>
        <dbReference type="PROSITE" id="PS50879"/>
    </source>
</evidence>
<evidence type="ECO:0000313" key="3">
    <source>
        <dbReference type="Proteomes" id="UP001472677"/>
    </source>
</evidence>
<comment type="caution">
    <text evidence="2">The sequence shown here is derived from an EMBL/GenBank/DDBJ whole genome shotgun (WGS) entry which is preliminary data.</text>
</comment>
<dbReference type="Gene3D" id="3.30.420.10">
    <property type="entry name" value="Ribonuclease H-like superfamily/Ribonuclease H"/>
    <property type="match status" value="1"/>
</dbReference>
<protein>
    <recommendedName>
        <fullName evidence="1">RNase H type-1 domain-containing protein</fullName>
    </recommendedName>
</protein>
<dbReference type="CDD" id="cd06222">
    <property type="entry name" value="RNase_H_like"/>
    <property type="match status" value="1"/>
</dbReference>
<dbReference type="InterPro" id="IPR044730">
    <property type="entry name" value="RNase_H-like_dom_plant"/>
</dbReference>
<dbReference type="PANTHER" id="PTHR47723">
    <property type="entry name" value="OS05G0353850 PROTEIN"/>
    <property type="match status" value="1"/>
</dbReference>
<organism evidence="2 3">
    <name type="scientific">Hibiscus sabdariffa</name>
    <name type="common">roselle</name>
    <dbReference type="NCBI Taxonomy" id="183260"/>
    <lineage>
        <taxon>Eukaryota</taxon>
        <taxon>Viridiplantae</taxon>
        <taxon>Streptophyta</taxon>
        <taxon>Embryophyta</taxon>
        <taxon>Tracheophyta</taxon>
        <taxon>Spermatophyta</taxon>
        <taxon>Magnoliopsida</taxon>
        <taxon>eudicotyledons</taxon>
        <taxon>Gunneridae</taxon>
        <taxon>Pentapetalae</taxon>
        <taxon>rosids</taxon>
        <taxon>malvids</taxon>
        <taxon>Malvales</taxon>
        <taxon>Malvaceae</taxon>
        <taxon>Malvoideae</taxon>
        <taxon>Hibiscus</taxon>
    </lineage>
</organism>
<dbReference type="InterPro" id="IPR002156">
    <property type="entry name" value="RNaseH_domain"/>
</dbReference>
<feature type="domain" description="RNase H type-1" evidence="1">
    <location>
        <begin position="39"/>
        <end position="168"/>
    </location>
</feature>
<dbReference type="InterPro" id="IPR036397">
    <property type="entry name" value="RNaseH_sf"/>
</dbReference>
<dbReference type="EMBL" id="JBBPBM010000086">
    <property type="protein sequence ID" value="KAK8510388.1"/>
    <property type="molecule type" value="Genomic_DNA"/>
</dbReference>
<dbReference type="Pfam" id="PF13456">
    <property type="entry name" value="RVT_3"/>
    <property type="match status" value="1"/>
</dbReference>
<evidence type="ECO:0000313" key="2">
    <source>
        <dbReference type="EMBL" id="KAK8510388.1"/>
    </source>
</evidence>
<reference evidence="2 3" key="1">
    <citation type="journal article" date="2024" name="G3 (Bethesda)">
        <title>Genome assembly of Hibiscus sabdariffa L. provides insights into metabolisms of medicinal natural products.</title>
        <authorList>
            <person name="Kim T."/>
        </authorList>
    </citation>
    <scope>NUCLEOTIDE SEQUENCE [LARGE SCALE GENOMIC DNA]</scope>
    <source>
        <strain evidence="2">TK-2024</strain>
        <tissue evidence="2">Old leaves</tissue>
    </source>
</reference>
<dbReference type="InterPro" id="IPR012337">
    <property type="entry name" value="RNaseH-like_sf"/>
</dbReference>
<sequence>MEHILFFSDMTNMEASQLTYLCCYNGFQHRSSSHIFAAPSGWLTLNIDGSVSTISSHGSAGGLIRDSEGSWLTGFNRHLGITTPLQAELWAIHEGLLLAWSIGFERLQCQTDCAEAYNFITSSNANSSSLTLVRAISRLASRAWMMDFCLICRVANEAADSISKIPTYFGGSTFIFSDALFEIIFCLLRDIPFVDSIS</sequence>
<accession>A0ABR2BTE7</accession>
<dbReference type="Proteomes" id="UP001472677">
    <property type="component" value="Unassembled WGS sequence"/>
</dbReference>